<reference evidence="1 2" key="1">
    <citation type="journal article" date="2021" name="bioRxiv">
        <title>Chromosome-scale and haplotype-resolved genome assembly of a tetraploid potato cultivar.</title>
        <authorList>
            <person name="Sun H."/>
            <person name="Jiao W.-B."/>
            <person name="Krause K."/>
            <person name="Campoy J.A."/>
            <person name="Goel M."/>
            <person name="Folz-Donahue K."/>
            <person name="Kukat C."/>
            <person name="Huettel B."/>
            <person name="Schneeberger K."/>
        </authorList>
    </citation>
    <scope>NUCLEOTIDE SEQUENCE [LARGE SCALE GENOMIC DNA]</scope>
    <source>
        <strain evidence="1">SolTubOtavaFocal</strain>
        <tissue evidence="1">Leaves</tissue>
    </source>
</reference>
<keyword evidence="2" id="KW-1185">Reference proteome</keyword>
<evidence type="ECO:0000313" key="1">
    <source>
        <dbReference type="EMBL" id="KAH0778430.1"/>
    </source>
</evidence>
<organism evidence="1 2">
    <name type="scientific">Solanum tuberosum</name>
    <name type="common">Potato</name>
    <dbReference type="NCBI Taxonomy" id="4113"/>
    <lineage>
        <taxon>Eukaryota</taxon>
        <taxon>Viridiplantae</taxon>
        <taxon>Streptophyta</taxon>
        <taxon>Embryophyta</taxon>
        <taxon>Tracheophyta</taxon>
        <taxon>Spermatophyta</taxon>
        <taxon>Magnoliopsida</taxon>
        <taxon>eudicotyledons</taxon>
        <taxon>Gunneridae</taxon>
        <taxon>Pentapetalae</taxon>
        <taxon>asterids</taxon>
        <taxon>lamiids</taxon>
        <taxon>Solanales</taxon>
        <taxon>Solanaceae</taxon>
        <taxon>Solanoideae</taxon>
        <taxon>Solaneae</taxon>
        <taxon>Solanum</taxon>
    </lineage>
</organism>
<dbReference type="Proteomes" id="UP000826656">
    <property type="component" value="Unassembled WGS sequence"/>
</dbReference>
<sequence length="196" mass="22467">MLLTEVGVDIGEVSCCLLQSIEVQSCSEAKLWLVGIPTKQIKIRRGEKGKGPGRFLLLCSSSSELLCLREWRLLVFSSGSEEEIVSQWGWVGDVRWRELLLVAGGFLGGRRLREWGLRAGGSRWKKETNEWGFGWLFLLGYWWCWVGEEWEHGVVWPVVVEERWLTGSFHSWCESFVVKLVSSQFAAPEKTDVRMV</sequence>
<name>A0ABQ7WCY4_SOLTU</name>
<protein>
    <submittedName>
        <fullName evidence="1">Uncharacterized protein</fullName>
    </submittedName>
</protein>
<gene>
    <name evidence="1" type="ORF">KY290_004857</name>
</gene>
<proteinExistence type="predicted"/>
<dbReference type="EMBL" id="JAIVGD010000002">
    <property type="protein sequence ID" value="KAH0778430.1"/>
    <property type="molecule type" value="Genomic_DNA"/>
</dbReference>
<evidence type="ECO:0000313" key="2">
    <source>
        <dbReference type="Proteomes" id="UP000826656"/>
    </source>
</evidence>
<accession>A0ABQ7WCY4</accession>
<comment type="caution">
    <text evidence="1">The sequence shown here is derived from an EMBL/GenBank/DDBJ whole genome shotgun (WGS) entry which is preliminary data.</text>
</comment>